<dbReference type="EC" id="3.6.4.12" evidence="11"/>
<dbReference type="AlphaFoldDB" id="A0A3B0UKM4"/>
<dbReference type="InterPro" id="IPR008824">
    <property type="entry name" value="RuvB-like_N"/>
</dbReference>
<dbReference type="Pfam" id="PF17864">
    <property type="entry name" value="AAA_lid_4"/>
    <property type="match status" value="1"/>
</dbReference>
<dbReference type="Gene3D" id="3.40.50.300">
    <property type="entry name" value="P-loop containing nucleotide triphosphate hydrolases"/>
    <property type="match status" value="1"/>
</dbReference>
<evidence type="ECO:0000256" key="6">
    <source>
        <dbReference type="ARBA" id="ARBA00023125"/>
    </source>
</evidence>
<keyword evidence="5" id="KW-0067">ATP-binding</keyword>
<dbReference type="HAMAP" id="MF_00016">
    <property type="entry name" value="DNA_HJ_migration_RuvB"/>
    <property type="match status" value="1"/>
</dbReference>
<dbReference type="NCBIfam" id="NF000868">
    <property type="entry name" value="PRK00080.1"/>
    <property type="match status" value="1"/>
</dbReference>
<dbReference type="SUPFAM" id="SSF46785">
    <property type="entry name" value="Winged helix' DNA-binding domain"/>
    <property type="match status" value="1"/>
</dbReference>
<evidence type="ECO:0000256" key="4">
    <source>
        <dbReference type="ARBA" id="ARBA00022801"/>
    </source>
</evidence>
<dbReference type="NCBIfam" id="TIGR00635">
    <property type="entry name" value="ruvB"/>
    <property type="match status" value="1"/>
</dbReference>
<feature type="region of interest" description="Disordered" evidence="9">
    <location>
        <begin position="1"/>
        <end position="21"/>
    </location>
</feature>
<dbReference type="PANTHER" id="PTHR42848">
    <property type="match status" value="1"/>
</dbReference>
<dbReference type="GO" id="GO:0005524">
    <property type="term" value="F:ATP binding"/>
    <property type="evidence" value="ECO:0007669"/>
    <property type="project" value="UniProtKB-KW"/>
</dbReference>
<evidence type="ECO:0000259" key="10">
    <source>
        <dbReference type="SMART" id="SM00382"/>
    </source>
</evidence>
<dbReference type="GO" id="GO:0016787">
    <property type="term" value="F:hydrolase activity"/>
    <property type="evidence" value="ECO:0007669"/>
    <property type="project" value="UniProtKB-KW"/>
</dbReference>
<dbReference type="InterPro" id="IPR004605">
    <property type="entry name" value="DNA_helicase_Holl-junc_RuvB"/>
</dbReference>
<evidence type="ECO:0000256" key="1">
    <source>
        <dbReference type="ARBA" id="ARBA00022490"/>
    </source>
</evidence>
<dbReference type="CDD" id="cd00009">
    <property type="entry name" value="AAA"/>
    <property type="match status" value="1"/>
</dbReference>
<keyword evidence="6" id="KW-0238">DNA-binding</keyword>
<dbReference type="EMBL" id="UOEU01000190">
    <property type="protein sequence ID" value="VAW31278.1"/>
    <property type="molecule type" value="Genomic_DNA"/>
</dbReference>
<gene>
    <name evidence="11" type="ORF">MNBD_CHLOROFLEXI01-815</name>
</gene>
<evidence type="ECO:0000256" key="3">
    <source>
        <dbReference type="ARBA" id="ARBA00022763"/>
    </source>
</evidence>
<keyword evidence="7" id="KW-0233">DNA recombination</keyword>
<dbReference type="GO" id="GO:0006281">
    <property type="term" value="P:DNA repair"/>
    <property type="evidence" value="ECO:0007669"/>
    <property type="project" value="UniProtKB-KW"/>
</dbReference>
<name>A0A3B0UKM4_9ZZZZ</name>
<feature type="compositionally biased region" description="Polar residues" evidence="9">
    <location>
        <begin position="342"/>
        <end position="362"/>
    </location>
</feature>
<feature type="region of interest" description="Disordered" evidence="9">
    <location>
        <begin position="338"/>
        <end position="373"/>
    </location>
</feature>
<dbReference type="InterPro" id="IPR036390">
    <property type="entry name" value="WH_DNA-bd_sf"/>
</dbReference>
<evidence type="ECO:0000256" key="5">
    <source>
        <dbReference type="ARBA" id="ARBA00022840"/>
    </source>
</evidence>
<evidence type="ECO:0000256" key="9">
    <source>
        <dbReference type="SAM" id="MobiDB-lite"/>
    </source>
</evidence>
<dbReference type="SMART" id="SM00382">
    <property type="entry name" value="AAA"/>
    <property type="match status" value="1"/>
</dbReference>
<dbReference type="Pfam" id="PF05491">
    <property type="entry name" value="WHD_RuvB"/>
    <property type="match status" value="1"/>
</dbReference>
<evidence type="ECO:0000313" key="11">
    <source>
        <dbReference type="EMBL" id="VAW31278.1"/>
    </source>
</evidence>
<accession>A0A3B0UKM4</accession>
<evidence type="ECO:0000256" key="2">
    <source>
        <dbReference type="ARBA" id="ARBA00022741"/>
    </source>
</evidence>
<keyword evidence="3" id="KW-0227">DNA damage</keyword>
<keyword evidence="1" id="KW-0963">Cytoplasm</keyword>
<dbReference type="Gene3D" id="1.10.10.10">
    <property type="entry name" value="Winged helix-like DNA-binding domain superfamily/Winged helix DNA-binding domain"/>
    <property type="match status" value="1"/>
</dbReference>
<dbReference type="InterPro" id="IPR008823">
    <property type="entry name" value="RuvB_wg_C"/>
</dbReference>
<keyword evidence="2" id="KW-0547">Nucleotide-binding</keyword>
<evidence type="ECO:0000256" key="7">
    <source>
        <dbReference type="ARBA" id="ARBA00023172"/>
    </source>
</evidence>
<dbReference type="InterPro" id="IPR041445">
    <property type="entry name" value="AAA_lid_4"/>
</dbReference>
<protein>
    <submittedName>
        <fullName evidence="11">Holliday junction ATP-dependent DNA helicase RuvB</fullName>
        <ecNumber evidence="11">3.6.4.12</ecNumber>
    </submittedName>
</protein>
<dbReference type="GO" id="GO:0006310">
    <property type="term" value="P:DNA recombination"/>
    <property type="evidence" value="ECO:0007669"/>
    <property type="project" value="UniProtKB-KW"/>
</dbReference>
<dbReference type="SUPFAM" id="SSF52540">
    <property type="entry name" value="P-loop containing nucleoside triphosphate hydrolases"/>
    <property type="match status" value="1"/>
</dbReference>
<keyword evidence="8" id="KW-0234">DNA repair</keyword>
<feature type="domain" description="AAA+ ATPase" evidence="10">
    <location>
        <begin position="57"/>
        <end position="188"/>
    </location>
</feature>
<dbReference type="GO" id="GO:0009378">
    <property type="term" value="F:four-way junction helicase activity"/>
    <property type="evidence" value="ECO:0007669"/>
    <property type="project" value="InterPro"/>
</dbReference>
<reference evidence="11" key="1">
    <citation type="submission" date="2018-06" db="EMBL/GenBank/DDBJ databases">
        <authorList>
            <person name="Zhirakovskaya E."/>
        </authorList>
    </citation>
    <scope>NUCLEOTIDE SEQUENCE</scope>
</reference>
<dbReference type="InterPro" id="IPR027417">
    <property type="entry name" value="P-loop_NTPase"/>
</dbReference>
<sequence length="373" mass="40761">MSEKSTPNRHITPKKKREDGRLDGLLRPQQLADFTGQERLKANLTILIEAAKGRQESLDHVLFHGPPGLGKTTLAHVVANEMNVNIRITAGPAIERAGDLAAILTNMRAGDILFIDEVHRLGRAVEEILYPALEDFVLDIVVGKGPGAKNVRLKLPKFTVIGATTRLALLSAPLRTRFGALYRMDFYEQAAIETIVIRGAGILQVPIMPEGASEIACRSRGTPRVALRLLRRVRDYAEVRASGEITGETAVAALNLLEIDHLGLDDLDRRVLRAIIEKFGGGPVGLDTIGASISEESDTIMDVVEPYLLQLGFLERTSRGRMATPHAYAHLDLPLPQHVVPTKSNQPSLFSPSKSNQPSLFSPSDEATDEDDE</sequence>
<dbReference type="InterPro" id="IPR036388">
    <property type="entry name" value="WH-like_DNA-bd_sf"/>
</dbReference>
<dbReference type="Gene3D" id="1.10.8.60">
    <property type="match status" value="1"/>
</dbReference>
<dbReference type="InterPro" id="IPR003593">
    <property type="entry name" value="AAA+_ATPase"/>
</dbReference>
<dbReference type="GO" id="GO:0003677">
    <property type="term" value="F:DNA binding"/>
    <property type="evidence" value="ECO:0007669"/>
    <property type="project" value="UniProtKB-KW"/>
</dbReference>
<dbReference type="PANTHER" id="PTHR42848:SF1">
    <property type="entry name" value="HOLLIDAY JUNCTION BRANCH MIGRATION COMPLEX SUBUNIT RUVB"/>
    <property type="match status" value="1"/>
</dbReference>
<keyword evidence="4 11" id="KW-0378">Hydrolase</keyword>
<keyword evidence="11" id="KW-0347">Helicase</keyword>
<evidence type="ECO:0000256" key="8">
    <source>
        <dbReference type="ARBA" id="ARBA00023204"/>
    </source>
</evidence>
<proteinExistence type="inferred from homology"/>
<organism evidence="11">
    <name type="scientific">hydrothermal vent metagenome</name>
    <dbReference type="NCBI Taxonomy" id="652676"/>
    <lineage>
        <taxon>unclassified sequences</taxon>
        <taxon>metagenomes</taxon>
        <taxon>ecological metagenomes</taxon>
    </lineage>
</organism>
<dbReference type="Pfam" id="PF05496">
    <property type="entry name" value="RuvB_N"/>
    <property type="match status" value="1"/>
</dbReference>